<proteinExistence type="predicted"/>
<evidence type="ECO:0000313" key="2">
    <source>
        <dbReference type="Proteomes" id="UP000826462"/>
    </source>
</evidence>
<reference evidence="1 2" key="1">
    <citation type="submission" date="2021-07" db="EMBL/GenBank/DDBJ databases">
        <title>Paraburkholderia edwinii protects Aspergillus sp. from phenazines by acting as a toxin sponge.</title>
        <authorList>
            <person name="Dahlstrom K.M."/>
            <person name="Newman D.K."/>
        </authorList>
    </citation>
    <scope>NUCLEOTIDE SEQUENCE [LARGE SCALE GENOMIC DNA]</scope>
    <source>
        <strain evidence="1 2">Pe01</strain>
    </source>
</reference>
<sequence length="222" mass="25540">MFQAPRNSHVQPPRAWEHVQKLTLCRQLLQQCCDEYGARHGIRIEIDSRQFTAAFFAWIDALAHNDGYRQRNPRDFFQFAYGVLLRDLLHEKAVRVVENPLLHSLVDPPDSAPDRAADRITEVPPSADDIAHWWPIGYMLTYFCIGMLKRTLREECGFPVEPSDALAQPAVWQSFRENIVEEPALAIAYFDKFMGIEPNWREPGFVANRPASARPLKSVRPV</sequence>
<protein>
    <submittedName>
        <fullName evidence="1">Uncharacterized protein</fullName>
    </submittedName>
</protein>
<evidence type="ECO:0000313" key="1">
    <source>
        <dbReference type="EMBL" id="QYD69815.1"/>
    </source>
</evidence>
<keyword evidence="2" id="KW-1185">Reference proteome</keyword>
<accession>A0ABX8URC8</accession>
<gene>
    <name evidence="1" type="ORF">KZJ38_05565</name>
</gene>
<dbReference type="EMBL" id="CP080095">
    <property type="protein sequence ID" value="QYD69815.1"/>
    <property type="molecule type" value="Genomic_DNA"/>
</dbReference>
<organism evidence="1 2">
    <name type="scientific">Paraburkholderia edwinii</name>
    <dbReference type="NCBI Taxonomy" id="2861782"/>
    <lineage>
        <taxon>Bacteria</taxon>
        <taxon>Pseudomonadati</taxon>
        <taxon>Pseudomonadota</taxon>
        <taxon>Betaproteobacteria</taxon>
        <taxon>Burkholderiales</taxon>
        <taxon>Burkholderiaceae</taxon>
        <taxon>Paraburkholderia</taxon>
    </lineage>
</organism>
<name>A0ABX8URC8_9BURK</name>
<dbReference type="Proteomes" id="UP000826462">
    <property type="component" value="Chromosome 1"/>
</dbReference>
<dbReference type="RefSeq" id="WP_219799152.1">
    <property type="nucleotide sequence ID" value="NZ_CP080095.1"/>
</dbReference>